<dbReference type="RefSeq" id="WP_180001939.1">
    <property type="nucleotide sequence ID" value="NZ_JACCEV010000003.1"/>
</dbReference>
<keyword evidence="5" id="KW-0732">Signal</keyword>
<keyword evidence="8" id="KW-1185">Reference proteome</keyword>
<evidence type="ECO:0000313" key="8">
    <source>
        <dbReference type="Proteomes" id="UP000554144"/>
    </source>
</evidence>
<protein>
    <submittedName>
        <fullName evidence="7">MBL fold metallo-hydrolase</fullName>
    </submittedName>
</protein>
<dbReference type="EMBL" id="JACCEV010000003">
    <property type="protein sequence ID" value="NYT86393.1"/>
    <property type="molecule type" value="Genomic_DNA"/>
</dbReference>
<evidence type="ECO:0000256" key="3">
    <source>
        <dbReference type="ARBA" id="ARBA00022801"/>
    </source>
</evidence>
<evidence type="ECO:0000313" key="7">
    <source>
        <dbReference type="EMBL" id="NYT86393.1"/>
    </source>
</evidence>
<feature type="domain" description="Metallo-beta-lactamase" evidence="6">
    <location>
        <begin position="103"/>
        <end position="308"/>
    </location>
</feature>
<proteinExistence type="inferred from homology"/>
<dbReference type="Pfam" id="PF00753">
    <property type="entry name" value="Lactamase_B"/>
    <property type="match status" value="1"/>
</dbReference>
<accession>A0A853H7B4</accession>
<feature type="chain" id="PRO_5033011566" evidence="5">
    <location>
        <begin position="39"/>
        <end position="338"/>
    </location>
</feature>
<feature type="signal peptide" evidence="5">
    <location>
        <begin position="1"/>
        <end position="38"/>
    </location>
</feature>
<dbReference type="CDD" id="cd07720">
    <property type="entry name" value="OPHC2-like_MBL-fold"/>
    <property type="match status" value="1"/>
</dbReference>
<comment type="caution">
    <text evidence="7">The sequence shown here is derived from an EMBL/GenBank/DDBJ whole genome shotgun (WGS) entry which is preliminary data.</text>
</comment>
<dbReference type="PANTHER" id="PTHR42978:SF6">
    <property type="entry name" value="QUORUM-QUENCHING LACTONASE YTNP-RELATED"/>
    <property type="match status" value="1"/>
</dbReference>
<comment type="similarity">
    <text evidence="1">Belongs to the metallo-beta-lactamase superfamily.</text>
</comment>
<reference evidence="7 8" key="1">
    <citation type="submission" date="2020-07" db="EMBL/GenBank/DDBJ databases">
        <title>Taxonomic revisions and descriptions of new bacterial species based on genomic comparisons in the high-G+C-content subgroup of the family Alcaligenaceae.</title>
        <authorList>
            <person name="Szabo A."/>
            <person name="Felfoldi T."/>
        </authorList>
    </citation>
    <scope>NUCLEOTIDE SEQUENCE [LARGE SCALE GENOMIC DNA]</scope>
    <source>
        <strain evidence="7 8">DSM 25667</strain>
    </source>
</reference>
<dbReference type="PANTHER" id="PTHR42978">
    <property type="entry name" value="QUORUM-QUENCHING LACTONASE YTNP-RELATED-RELATED"/>
    <property type="match status" value="1"/>
</dbReference>
<dbReference type="GO" id="GO:0046872">
    <property type="term" value="F:metal ion binding"/>
    <property type="evidence" value="ECO:0007669"/>
    <property type="project" value="UniProtKB-KW"/>
</dbReference>
<gene>
    <name evidence="7" type="ORF">H0A62_12335</name>
</gene>
<dbReference type="AlphaFoldDB" id="A0A853H7B4"/>
<dbReference type="Proteomes" id="UP000554144">
    <property type="component" value="Unassembled WGS sequence"/>
</dbReference>
<name>A0A853H7B4_9BURK</name>
<evidence type="ECO:0000259" key="6">
    <source>
        <dbReference type="SMART" id="SM00849"/>
    </source>
</evidence>
<evidence type="ECO:0000256" key="2">
    <source>
        <dbReference type="ARBA" id="ARBA00022723"/>
    </source>
</evidence>
<dbReference type="InterPro" id="IPR036866">
    <property type="entry name" value="RibonucZ/Hydroxyglut_hydro"/>
</dbReference>
<keyword evidence="3 7" id="KW-0378">Hydrolase</keyword>
<dbReference type="SUPFAM" id="SSF56281">
    <property type="entry name" value="Metallo-hydrolase/oxidoreductase"/>
    <property type="match status" value="1"/>
</dbReference>
<keyword evidence="2" id="KW-0479">Metal-binding</keyword>
<dbReference type="InterPro" id="IPR051013">
    <property type="entry name" value="MBL_superfamily_lactonases"/>
</dbReference>
<dbReference type="InterPro" id="IPR001279">
    <property type="entry name" value="Metallo-B-lactamas"/>
</dbReference>
<evidence type="ECO:0000256" key="1">
    <source>
        <dbReference type="ARBA" id="ARBA00007749"/>
    </source>
</evidence>
<dbReference type="GO" id="GO:0016787">
    <property type="term" value="F:hydrolase activity"/>
    <property type="evidence" value="ECO:0007669"/>
    <property type="project" value="UniProtKB-KW"/>
</dbReference>
<sequence>MQISIIPGASPLARRLLSIGLFAATAACVALLPNVSAAQTPAPSTQQVPGYYHMQLGNFQVTALYDGAVSLPTALLHGISESDIQAMLAGLFVPTSKEGVQTAVNGYLVNTGKDLILVDAGAAACFGPTLGAMNGSLRSAGYEPAQVNKVFLTHLHGDHACGITNDGKMAFPNATVYVSQDEAAHWLDKETAAKAPKEAQPFFKFAQEAVAPYQAAGKLKQFAAGDTLAEGVASLALPGHTPGHEGYMFTSEGQQLLVWGDVIHSHAVQFPNPQVSIDFDSNQEQAIATRKKILAQATQEKLWIAGAHLPFPGIGHVGQQGDGYRWIAAEYSPLRARN</sequence>
<keyword evidence="4" id="KW-0862">Zinc</keyword>
<dbReference type="SMART" id="SM00849">
    <property type="entry name" value="Lactamase_B"/>
    <property type="match status" value="1"/>
</dbReference>
<organism evidence="7 8">
    <name type="scientific">Pollutimonas harenae</name>
    <dbReference type="NCBI Taxonomy" id="657015"/>
    <lineage>
        <taxon>Bacteria</taxon>
        <taxon>Pseudomonadati</taxon>
        <taxon>Pseudomonadota</taxon>
        <taxon>Betaproteobacteria</taxon>
        <taxon>Burkholderiales</taxon>
        <taxon>Alcaligenaceae</taxon>
        <taxon>Pollutimonas</taxon>
    </lineage>
</organism>
<evidence type="ECO:0000256" key="5">
    <source>
        <dbReference type="SAM" id="SignalP"/>
    </source>
</evidence>
<evidence type="ECO:0000256" key="4">
    <source>
        <dbReference type="ARBA" id="ARBA00022833"/>
    </source>
</evidence>
<dbReference type="Gene3D" id="3.60.15.10">
    <property type="entry name" value="Ribonuclease Z/Hydroxyacylglutathione hydrolase-like"/>
    <property type="match status" value="1"/>
</dbReference>